<evidence type="ECO:0000313" key="2">
    <source>
        <dbReference type="EMBL" id="RRT46754.1"/>
    </source>
</evidence>
<accession>A0A426Y4Y1</accession>
<evidence type="ECO:0000313" key="3">
    <source>
        <dbReference type="Proteomes" id="UP000287651"/>
    </source>
</evidence>
<dbReference type="Proteomes" id="UP000287651">
    <property type="component" value="Unassembled WGS sequence"/>
</dbReference>
<organism evidence="2 3">
    <name type="scientific">Ensete ventricosum</name>
    <name type="common">Abyssinian banana</name>
    <name type="synonym">Musa ensete</name>
    <dbReference type="NCBI Taxonomy" id="4639"/>
    <lineage>
        <taxon>Eukaryota</taxon>
        <taxon>Viridiplantae</taxon>
        <taxon>Streptophyta</taxon>
        <taxon>Embryophyta</taxon>
        <taxon>Tracheophyta</taxon>
        <taxon>Spermatophyta</taxon>
        <taxon>Magnoliopsida</taxon>
        <taxon>Liliopsida</taxon>
        <taxon>Zingiberales</taxon>
        <taxon>Musaceae</taxon>
        <taxon>Ensete</taxon>
    </lineage>
</organism>
<evidence type="ECO:0000256" key="1">
    <source>
        <dbReference type="SAM" id="MobiDB-lite"/>
    </source>
</evidence>
<name>A0A426Y4Y1_ENSVE</name>
<feature type="region of interest" description="Disordered" evidence="1">
    <location>
        <begin position="39"/>
        <end position="62"/>
    </location>
</feature>
<proteinExistence type="predicted"/>
<protein>
    <submittedName>
        <fullName evidence="2">Uncharacterized protein</fullName>
    </submittedName>
</protein>
<comment type="caution">
    <text evidence="2">The sequence shown here is derived from an EMBL/GenBank/DDBJ whole genome shotgun (WGS) entry which is preliminary data.</text>
</comment>
<dbReference type="AlphaFoldDB" id="A0A426Y4Y1"/>
<reference evidence="2 3" key="1">
    <citation type="journal article" date="2014" name="Agronomy (Basel)">
        <title>A Draft Genome Sequence for Ensete ventricosum, the Drought-Tolerant Tree Against Hunger.</title>
        <authorList>
            <person name="Harrison J."/>
            <person name="Moore K.A."/>
            <person name="Paszkiewicz K."/>
            <person name="Jones T."/>
            <person name="Grant M."/>
            <person name="Ambacheew D."/>
            <person name="Muzemil S."/>
            <person name="Studholme D.J."/>
        </authorList>
    </citation>
    <scope>NUCLEOTIDE SEQUENCE [LARGE SCALE GENOMIC DNA]</scope>
</reference>
<gene>
    <name evidence="2" type="ORF">B296_00051919</name>
</gene>
<sequence length="147" mass="16557">MRFGNSPGVRRELAEGLRSLPGWCKGVRQKKTETHRKIVGGSQNTCRDSLGDSPKESGSSLETCREIVGRRPEDSQQECRRMLDWWDKPSVNDRCTAVAHAFGQLTAVDPPRLRDSTACTQESRYFRWLTCPYPSVRAAKSPRSTGE</sequence>
<dbReference type="EMBL" id="AMZH03014985">
    <property type="protein sequence ID" value="RRT46754.1"/>
    <property type="molecule type" value="Genomic_DNA"/>
</dbReference>